<evidence type="ECO:0000313" key="2">
    <source>
        <dbReference type="Proteomes" id="UP000242715"/>
    </source>
</evidence>
<protein>
    <submittedName>
        <fullName evidence="1">Uncharacterized protein</fullName>
    </submittedName>
</protein>
<name>A0A2Z6NP92_TRISU</name>
<organism evidence="1 2">
    <name type="scientific">Trifolium subterraneum</name>
    <name type="common">Subterranean clover</name>
    <dbReference type="NCBI Taxonomy" id="3900"/>
    <lineage>
        <taxon>Eukaryota</taxon>
        <taxon>Viridiplantae</taxon>
        <taxon>Streptophyta</taxon>
        <taxon>Embryophyta</taxon>
        <taxon>Tracheophyta</taxon>
        <taxon>Spermatophyta</taxon>
        <taxon>Magnoliopsida</taxon>
        <taxon>eudicotyledons</taxon>
        <taxon>Gunneridae</taxon>
        <taxon>Pentapetalae</taxon>
        <taxon>rosids</taxon>
        <taxon>fabids</taxon>
        <taxon>Fabales</taxon>
        <taxon>Fabaceae</taxon>
        <taxon>Papilionoideae</taxon>
        <taxon>50 kb inversion clade</taxon>
        <taxon>NPAAA clade</taxon>
        <taxon>Hologalegina</taxon>
        <taxon>IRL clade</taxon>
        <taxon>Trifolieae</taxon>
        <taxon>Trifolium</taxon>
    </lineage>
</organism>
<accession>A0A2Z6NP92</accession>
<dbReference type="EMBL" id="DF973467">
    <property type="protein sequence ID" value="GAU31747.1"/>
    <property type="molecule type" value="Genomic_DNA"/>
</dbReference>
<evidence type="ECO:0000313" key="1">
    <source>
        <dbReference type="EMBL" id="GAU31747.1"/>
    </source>
</evidence>
<reference evidence="2" key="1">
    <citation type="journal article" date="2017" name="Front. Plant Sci.">
        <title>Climate Clever Clovers: New Paradigm to Reduce the Environmental Footprint of Ruminants by Breeding Low Methanogenic Forages Utilizing Haplotype Variation.</title>
        <authorList>
            <person name="Kaur P."/>
            <person name="Appels R."/>
            <person name="Bayer P.E."/>
            <person name="Keeble-Gagnere G."/>
            <person name="Wang J."/>
            <person name="Hirakawa H."/>
            <person name="Shirasawa K."/>
            <person name="Vercoe P."/>
            <person name="Stefanova K."/>
            <person name="Durmic Z."/>
            <person name="Nichols P."/>
            <person name="Revell C."/>
            <person name="Isobe S.N."/>
            <person name="Edwards D."/>
            <person name="Erskine W."/>
        </authorList>
    </citation>
    <scope>NUCLEOTIDE SEQUENCE [LARGE SCALE GENOMIC DNA]</scope>
    <source>
        <strain evidence="2">cv. Daliak</strain>
    </source>
</reference>
<keyword evidence="2" id="KW-1185">Reference proteome</keyword>
<dbReference type="Proteomes" id="UP000242715">
    <property type="component" value="Unassembled WGS sequence"/>
</dbReference>
<sequence>MAAPVLHGERKVEARNFGYETNFSAIEETSVSESVATIRTNVSIFGECEIVRGKTKVKFSDFLGIGDHK</sequence>
<gene>
    <name evidence="1" type="ORF">TSUD_146340</name>
</gene>
<proteinExistence type="predicted"/>
<dbReference type="AlphaFoldDB" id="A0A2Z6NP92"/>